<protein>
    <recommendedName>
        <fullName evidence="3">CxxH/CxxC protein, BA_5709 family</fullName>
    </recommendedName>
</protein>
<evidence type="ECO:0000313" key="1">
    <source>
        <dbReference type="EMBL" id="SDH80527.1"/>
    </source>
</evidence>
<name>A0A1G8FEH9_ANETH</name>
<reference evidence="1 2" key="1">
    <citation type="submission" date="2016-10" db="EMBL/GenBank/DDBJ databases">
        <authorList>
            <person name="de Groot N.N."/>
        </authorList>
    </citation>
    <scope>NUCLEOTIDE SEQUENCE [LARGE SCALE GENOMIC DNA]</scope>
    <source>
        <strain evidence="1 2">L 420-91</strain>
    </source>
</reference>
<sequence>MITVCQEHMKDGLNLLNVPHVEEITQQYLEHRCIFCNKLAKFELFYVKPMKISLSR</sequence>
<proteinExistence type="predicted"/>
<evidence type="ECO:0000313" key="2">
    <source>
        <dbReference type="Proteomes" id="UP000198956"/>
    </source>
</evidence>
<organism evidence="1 2">
    <name type="scientific">Aneurinibacillus thermoaerophilus</name>
    <dbReference type="NCBI Taxonomy" id="143495"/>
    <lineage>
        <taxon>Bacteria</taxon>
        <taxon>Bacillati</taxon>
        <taxon>Bacillota</taxon>
        <taxon>Bacilli</taxon>
        <taxon>Bacillales</taxon>
        <taxon>Paenibacillaceae</taxon>
        <taxon>Aneurinibacillus group</taxon>
        <taxon>Aneurinibacillus</taxon>
    </lineage>
</organism>
<dbReference type="EMBL" id="FNDE01000064">
    <property type="protein sequence ID" value="SDH80527.1"/>
    <property type="molecule type" value="Genomic_DNA"/>
</dbReference>
<dbReference type="Proteomes" id="UP000198956">
    <property type="component" value="Unassembled WGS sequence"/>
</dbReference>
<dbReference type="AlphaFoldDB" id="A0A1G8FEH9"/>
<accession>A0A1G8FEH9</accession>
<evidence type="ECO:0008006" key="3">
    <source>
        <dbReference type="Google" id="ProtNLM"/>
    </source>
</evidence>
<gene>
    <name evidence="1" type="ORF">SAMN04489735_10645</name>
</gene>